<protein>
    <submittedName>
        <fullName evidence="2">Uncharacterized protein</fullName>
    </submittedName>
</protein>
<keyword evidence="1" id="KW-1133">Transmembrane helix</keyword>
<proteinExistence type="predicted"/>
<accession>A0AA87ANC6</accession>
<keyword evidence="1" id="KW-0812">Transmembrane</keyword>
<sequence length="52" mass="5841">MKSRGNLSKLITFLVLCGFLILAVKQGNIIESLIFSVLILIFIAVKFIFNKI</sequence>
<gene>
    <name evidence="2" type="ORF">HMPREF0514_10743</name>
</gene>
<evidence type="ECO:0000313" key="3">
    <source>
        <dbReference type="Proteomes" id="UP000003672"/>
    </source>
</evidence>
<evidence type="ECO:0000256" key="1">
    <source>
        <dbReference type="SAM" id="Phobius"/>
    </source>
</evidence>
<evidence type="ECO:0000313" key="2">
    <source>
        <dbReference type="EMBL" id="EFJ70299.1"/>
    </source>
</evidence>
<feature type="transmembrane region" description="Helical" evidence="1">
    <location>
        <begin position="33"/>
        <end position="49"/>
    </location>
</feature>
<comment type="caution">
    <text evidence="2">The sequence shown here is derived from an EMBL/GenBank/DDBJ whole genome shotgun (WGS) entry which is preliminary data.</text>
</comment>
<name>A0AA87ANC6_9LACO</name>
<organism evidence="2 3">
    <name type="scientific">Lactobacillus paragasseri JV-V03</name>
    <dbReference type="NCBI Taxonomy" id="525326"/>
    <lineage>
        <taxon>Bacteria</taxon>
        <taxon>Bacillati</taxon>
        <taxon>Bacillota</taxon>
        <taxon>Bacilli</taxon>
        <taxon>Lactobacillales</taxon>
        <taxon>Lactobacillaceae</taxon>
        <taxon>Lactobacillus</taxon>
    </lineage>
</organism>
<dbReference type="AlphaFoldDB" id="A0AA87ANC6"/>
<dbReference type="Proteomes" id="UP000003672">
    <property type="component" value="Unassembled WGS sequence"/>
</dbReference>
<dbReference type="EMBL" id="ACGO02000001">
    <property type="protein sequence ID" value="EFJ70299.1"/>
    <property type="molecule type" value="Genomic_DNA"/>
</dbReference>
<keyword evidence="1" id="KW-0472">Membrane</keyword>
<reference evidence="2 3" key="1">
    <citation type="submission" date="2010-06" db="EMBL/GenBank/DDBJ databases">
        <authorList>
            <person name="Muzny D."/>
            <person name="Qin X."/>
            <person name="Buhay C."/>
            <person name="Dugan-Rocha S."/>
            <person name="Ding Y."/>
            <person name="Chen G."/>
            <person name="Hawes A."/>
            <person name="Holder M."/>
            <person name="Jhangiani S."/>
            <person name="Johnson A."/>
            <person name="Khan Z."/>
            <person name="Li Z."/>
            <person name="Liu W."/>
            <person name="Liu X."/>
            <person name="Perez L."/>
            <person name="Shen H."/>
            <person name="Wang Q."/>
            <person name="Watt J."/>
            <person name="Xi L."/>
            <person name="Xin Y."/>
            <person name="Zhou J."/>
            <person name="Deng J."/>
            <person name="Jiang H."/>
            <person name="Liu Y."/>
            <person name="Qu J."/>
            <person name="Song X.-Z."/>
            <person name="Zhang L."/>
            <person name="Villasana D."/>
            <person name="Johnson A."/>
            <person name="Liu J."/>
            <person name="Liyanage D."/>
            <person name="Lorensuhewa L."/>
            <person name="Robinson T."/>
            <person name="Song A."/>
            <person name="Song B.-B."/>
            <person name="Dinh H."/>
            <person name="Thornton R."/>
            <person name="Coyle M."/>
            <person name="Francisco L."/>
            <person name="Jackson L."/>
            <person name="Javaid M."/>
            <person name="Korchina V."/>
            <person name="Kovar C."/>
            <person name="Mata R."/>
            <person name="Mathew T."/>
            <person name="Ngo R."/>
            <person name="Nguyen L."/>
            <person name="Nguyen N."/>
            <person name="Okwuonu G."/>
            <person name="Ongeri F."/>
            <person name="Pham C."/>
            <person name="Simmons D."/>
            <person name="Wilczek-Boney K."/>
            <person name="Hale W."/>
            <person name="Jakkamsetti A."/>
            <person name="Pham P."/>
            <person name="Ruth R."/>
            <person name="San Lucas F."/>
            <person name="Warren J."/>
            <person name="Zhang J."/>
            <person name="Zhao Z."/>
            <person name="Zhou C."/>
            <person name="Zhu D."/>
            <person name="Lee S."/>
            <person name="Bess C."/>
            <person name="Blankenburg K."/>
            <person name="Forbes L."/>
            <person name="Fu Q."/>
            <person name="Gubbala S."/>
            <person name="Hirani K."/>
            <person name="Jayaseelan J.C."/>
            <person name="Lara F."/>
            <person name="Munidasa M."/>
            <person name="Palculict T."/>
            <person name="Patil S."/>
            <person name="Pu L.-L."/>
            <person name="Saada N."/>
            <person name="Tang L."/>
            <person name="Weissenberger G."/>
            <person name="Zhu Y."/>
            <person name="Hemphill L."/>
            <person name="Shang Y."/>
            <person name="Youmans B."/>
            <person name="Ayvaz T."/>
            <person name="Ross M."/>
            <person name="Santibanez J."/>
            <person name="Aqrawi P."/>
            <person name="Gross S."/>
            <person name="Joshi V."/>
            <person name="Fowler G."/>
            <person name="Nazareth L."/>
            <person name="Reid J."/>
            <person name="Worley K."/>
            <person name="Petrosino J."/>
            <person name="Highlander S."/>
            <person name="Gibbs R."/>
        </authorList>
    </citation>
    <scope>NUCLEOTIDE SEQUENCE [LARGE SCALE GENOMIC DNA]</scope>
    <source>
        <strain evidence="2 3">JV-V03</strain>
    </source>
</reference>